<evidence type="ECO:0000313" key="5">
    <source>
        <dbReference type="RefSeq" id="XP_028283577.1"/>
    </source>
</evidence>
<evidence type="ECO:0000256" key="1">
    <source>
        <dbReference type="ARBA" id="ARBA00022514"/>
    </source>
</evidence>
<feature type="signal peptide" evidence="2">
    <location>
        <begin position="1"/>
        <end position="20"/>
    </location>
</feature>
<name>A0A6P7K4C4_9TELE</name>
<dbReference type="InterPro" id="IPR001811">
    <property type="entry name" value="Chemokine_IL8-like_dom"/>
</dbReference>
<dbReference type="Gene3D" id="2.40.50.40">
    <property type="match status" value="1"/>
</dbReference>
<dbReference type="CTD" id="100333914"/>
<dbReference type="SMART" id="SM00199">
    <property type="entry name" value="SCY"/>
    <property type="match status" value="1"/>
</dbReference>
<proteinExistence type="predicted"/>
<dbReference type="PANTHER" id="PTHR12015">
    <property type="entry name" value="SMALL INDUCIBLE CYTOKINE A"/>
    <property type="match status" value="1"/>
</dbReference>
<keyword evidence="2" id="KW-0732">Signal</keyword>
<dbReference type="OrthoDB" id="9447832at2759"/>
<dbReference type="InterPro" id="IPR039809">
    <property type="entry name" value="Chemokine_b/g/d"/>
</dbReference>
<dbReference type="CDD" id="cd00169">
    <property type="entry name" value="Chemokine"/>
    <property type="match status" value="1"/>
</dbReference>
<dbReference type="AlphaFoldDB" id="A0A6P7K4C4"/>
<dbReference type="PANTHER" id="PTHR12015:SF186">
    <property type="entry name" value="C-C MOTIF CHEMOKINE 21-LIKE-RELATED"/>
    <property type="match status" value="1"/>
</dbReference>
<evidence type="ECO:0000259" key="3">
    <source>
        <dbReference type="SMART" id="SM00199"/>
    </source>
</evidence>
<protein>
    <submittedName>
        <fullName evidence="5">C-C motif chemokine 20</fullName>
    </submittedName>
</protein>
<keyword evidence="1" id="KW-0202">Cytokine</keyword>
<dbReference type="GO" id="GO:0005615">
    <property type="term" value="C:extracellular space"/>
    <property type="evidence" value="ECO:0007669"/>
    <property type="project" value="UniProtKB-KW"/>
</dbReference>
<keyword evidence="4" id="KW-1185">Reference proteome</keyword>
<feature type="domain" description="Chemokine interleukin-8-like" evidence="3">
    <location>
        <begin position="24"/>
        <end position="90"/>
    </location>
</feature>
<sequence length="109" mass="12760">MRFNTLFFLLILTCLCLALAQVSYDDCCLKYVQCTHNTMHRHIEKHAVKYRHQKADGGCNIPAVIFTMRKGRIICADPKEEWVLKVMKGISERNQKKNKQVHAQLWRKG</sequence>
<dbReference type="InParanoid" id="A0A6P7K4C4"/>
<dbReference type="GeneID" id="114449910"/>
<evidence type="ECO:0000256" key="2">
    <source>
        <dbReference type="SAM" id="SignalP"/>
    </source>
</evidence>
<dbReference type="InterPro" id="IPR036048">
    <property type="entry name" value="Interleukin_8-like_sf"/>
</dbReference>
<dbReference type="FunCoup" id="A0A6P7K4C4">
    <property type="interactions" value="927"/>
</dbReference>
<accession>A0A6P7K4C4</accession>
<reference evidence="5" key="1">
    <citation type="submission" date="2025-08" db="UniProtKB">
        <authorList>
            <consortium name="RefSeq"/>
        </authorList>
    </citation>
    <scope>IDENTIFICATION</scope>
</reference>
<dbReference type="Pfam" id="PF00048">
    <property type="entry name" value="IL8"/>
    <property type="match status" value="1"/>
</dbReference>
<evidence type="ECO:0000313" key="4">
    <source>
        <dbReference type="Proteomes" id="UP000515145"/>
    </source>
</evidence>
<dbReference type="SUPFAM" id="SSF54117">
    <property type="entry name" value="Interleukin 8-like chemokines"/>
    <property type="match status" value="1"/>
</dbReference>
<dbReference type="GO" id="GO:0008009">
    <property type="term" value="F:chemokine activity"/>
    <property type="evidence" value="ECO:0007669"/>
    <property type="project" value="InterPro"/>
</dbReference>
<dbReference type="GO" id="GO:0006955">
    <property type="term" value="P:immune response"/>
    <property type="evidence" value="ECO:0007669"/>
    <property type="project" value="InterPro"/>
</dbReference>
<dbReference type="Proteomes" id="UP000515145">
    <property type="component" value="Chromosome 17"/>
</dbReference>
<feature type="chain" id="PRO_5028274253" evidence="2">
    <location>
        <begin position="21"/>
        <end position="109"/>
    </location>
</feature>
<gene>
    <name evidence="5" type="primary">ccl25a</name>
</gene>
<organism evidence="4 5">
    <name type="scientific">Parambassis ranga</name>
    <name type="common">Indian glassy fish</name>
    <dbReference type="NCBI Taxonomy" id="210632"/>
    <lineage>
        <taxon>Eukaryota</taxon>
        <taxon>Metazoa</taxon>
        <taxon>Chordata</taxon>
        <taxon>Craniata</taxon>
        <taxon>Vertebrata</taxon>
        <taxon>Euteleostomi</taxon>
        <taxon>Actinopterygii</taxon>
        <taxon>Neopterygii</taxon>
        <taxon>Teleostei</taxon>
        <taxon>Neoteleostei</taxon>
        <taxon>Acanthomorphata</taxon>
        <taxon>Ovalentaria</taxon>
        <taxon>Ambassidae</taxon>
        <taxon>Parambassis</taxon>
    </lineage>
</organism>
<dbReference type="RefSeq" id="XP_028283577.1">
    <property type="nucleotide sequence ID" value="XM_028427776.1"/>
</dbReference>